<dbReference type="EMBL" id="UINC01000928">
    <property type="protein sequence ID" value="SUZ64164.1"/>
    <property type="molecule type" value="Genomic_DNA"/>
</dbReference>
<feature type="compositionally biased region" description="Basic and acidic residues" evidence="1">
    <location>
        <begin position="227"/>
        <end position="238"/>
    </location>
</feature>
<evidence type="ECO:0000256" key="1">
    <source>
        <dbReference type="SAM" id="MobiDB-lite"/>
    </source>
</evidence>
<accession>A0A381PC27</accession>
<reference evidence="2" key="1">
    <citation type="submission" date="2018-05" db="EMBL/GenBank/DDBJ databases">
        <authorList>
            <person name="Lanie J.A."/>
            <person name="Ng W.-L."/>
            <person name="Kazmierczak K.M."/>
            <person name="Andrzejewski T.M."/>
            <person name="Davidsen T.M."/>
            <person name="Wayne K.J."/>
            <person name="Tettelin H."/>
            <person name="Glass J.I."/>
            <person name="Rusch D."/>
            <person name="Podicherti R."/>
            <person name="Tsui H.-C.T."/>
            <person name="Winkler M.E."/>
        </authorList>
    </citation>
    <scope>NUCLEOTIDE SEQUENCE</scope>
</reference>
<evidence type="ECO:0000313" key="2">
    <source>
        <dbReference type="EMBL" id="SUZ64164.1"/>
    </source>
</evidence>
<proteinExistence type="predicted"/>
<gene>
    <name evidence="2" type="ORF">METZ01_LOCUS17018</name>
</gene>
<dbReference type="InterPro" id="IPR054058">
    <property type="entry name" value="HTH_67"/>
</dbReference>
<sequence length="253" mass="27255">MDSVTVARSMRGSLGMLAMAWLMAPSTREKAAAAGMGEGQGAYAVGRLGVLGNCPVDNVIGAAFFWAPDHMRSMVEEGRAAFDPIEGGKVYARICQEYGAEALADFDGNERLGELLDRVVQNAVPHGAPTFVGWRDQELPDDVGPARTFQLAQCMRELRFGRHAVAVQALGMGPLEAILSGPAGEWNAEFFGWPKPYPDVSELGSAREETESLTDQLHAPDFECLTDGERDEVRDLSKAARSHATSRAEAADI</sequence>
<protein>
    <submittedName>
        <fullName evidence="2">Uncharacterized protein</fullName>
    </submittedName>
</protein>
<dbReference type="Pfam" id="PF21863">
    <property type="entry name" value="HTH_67"/>
    <property type="match status" value="1"/>
</dbReference>
<organism evidence="2">
    <name type="scientific">marine metagenome</name>
    <dbReference type="NCBI Taxonomy" id="408172"/>
    <lineage>
        <taxon>unclassified sequences</taxon>
        <taxon>metagenomes</taxon>
        <taxon>ecological metagenomes</taxon>
    </lineage>
</organism>
<dbReference type="AlphaFoldDB" id="A0A381PC27"/>
<feature type="region of interest" description="Disordered" evidence="1">
    <location>
        <begin position="202"/>
        <end position="253"/>
    </location>
</feature>
<name>A0A381PC27_9ZZZZ</name>